<protein>
    <recommendedName>
        <fullName evidence="3">DUF5053 domain-containing protein</fullName>
    </recommendedName>
</protein>
<dbReference type="eggNOG" id="ENOG5031T42">
    <property type="taxonomic scope" value="Bacteria"/>
</dbReference>
<name>F0R8C4_PHOSB</name>
<dbReference type="EMBL" id="CP002530">
    <property type="protein sequence ID" value="ADY38108.1"/>
    <property type="molecule type" value="Genomic_DNA"/>
</dbReference>
<dbReference type="RefSeq" id="WP_013619463.1">
    <property type="nucleotide sequence ID" value="NC_015164.1"/>
</dbReference>
<dbReference type="HOGENOM" id="CLU_141004_0_0_10"/>
<keyword evidence="2" id="KW-1185">Reference proteome</keyword>
<dbReference type="KEGG" id="bsa:Bacsa_3586"/>
<evidence type="ECO:0000313" key="2">
    <source>
        <dbReference type="Proteomes" id="UP000007486"/>
    </source>
</evidence>
<evidence type="ECO:0008006" key="3">
    <source>
        <dbReference type="Google" id="ProtNLM"/>
    </source>
</evidence>
<dbReference type="Pfam" id="PF16476">
    <property type="entry name" value="DUF5053"/>
    <property type="match status" value="1"/>
</dbReference>
<organism evidence="1 2">
    <name type="scientific">Phocaeicola salanitronis (strain DSM 18170 / JCM 13657 / CCUG 60908 / BL78)</name>
    <name type="common">Bacteroides salanitronis</name>
    <dbReference type="NCBI Taxonomy" id="667015"/>
    <lineage>
        <taxon>Bacteria</taxon>
        <taxon>Pseudomonadati</taxon>
        <taxon>Bacteroidota</taxon>
        <taxon>Bacteroidia</taxon>
        <taxon>Bacteroidales</taxon>
        <taxon>Bacteroidaceae</taxon>
        <taxon>Phocaeicola</taxon>
    </lineage>
</organism>
<dbReference type="AlphaFoldDB" id="F0R8C4"/>
<accession>F0R8C4</accession>
<proteinExistence type="predicted"/>
<gene>
    <name evidence="1" type="ordered locus">Bacsa_3586</name>
</gene>
<reference evidence="1 2" key="1">
    <citation type="journal article" date="2011" name="Stand. Genomic Sci.">
        <title>Complete genome sequence of Bacteroides salanitronis type strain (BL78).</title>
        <authorList>
            <person name="Gronow S."/>
            <person name="Held B."/>
            <person name="Lucas S."/>
            <person name="Lapidus A."/>
            <person name="Del Rio T.G."/>
            <person name="Nolan M."/>
            <person name="Tice H."/>
            <person name="Deshpande S."/>
            <person name="Cheng J.F."/>
            <person name="Pitluck S."/>
            <person name="Liolios K."/>
            <person name="Pagani I."/>
            <person name="Ivanova N."/>
            <person name="Mavromatis K."/>
            <person name="Pati A."/>
            <person name="Tapia R."/>
            <person name="Han C."/>
            <person name="Goodwin L."/>
            <person name="Chen A."/>
            <person name="Palaniappan K."/>
            <person name="Land M."/>
            <person name="Hauser L."/>
            <person name="Chang Y.J."/>
            <person name="Jeffries C.D."/>
            <person name="Brambilla E.M."/>
            <person name="Rohde M."/>
            <person name="Goker M."/>
            <person name="Detter J.C."/>
            <person name="Woyke T."/>
            <person name="Bristow J."/>
            <person name="Markowitz V."/>
            <person name="Hugenholtz P."/>
            <person name="Kyrpides N.C."/>
            <person name="Klenk H.P."/>
            <person name="Eisen J.A."/>
        </authorList>
    </citation>
    <scope>NUCLEOTIDE SEQUENCE [LARGE SCALE GENOMIC DNA]</scope>
    <source>
        <strain evidence="1 2">DSM 18170</strain>
    </source>
</reference>
<evidence type="ECO:0000313" key="1">
    <source>
        <dbReference type="EMBL" id="ADY38108.1"/>
    </source>
</evidence>
<dbReference type="InterPro" id="IPR032483">
    <property type="entry name" value="DUF5053"/>
</dbReference>
<sequence>MRTIKDILKEMKPLMGTDNPAEREKLDALTAELNNRELTEEEKNFAQAWWNSGMDEIEQDITILRQQINEDTYQLIPMSYIAKHYFGKSASWLYQRINGNKVGGRQYTLNEEQKATFNRALQDIAKRISSFSIA</sequence>
<dbReference type="OrthoDB" id="1439243at2"/>
<dbReference type="Proteomes" id="UP000007486">
    <property type="component" value="Chromosome"/>
</dbReference>